<protein>
    <recommendedName>
        <fullName evidence="2">VPS9 domain-containing protein</fullName>
    </recommendedName>
</protein>
<dbReference type="Gene3D" id="1.20.1050.80">
    <property type="entry name" value="VPS9 domain"/>
    <property type="match status" value="1"/>
</dbReference>
<dbReference type="PANTHER" id="PTHR23101">
    <property type="entry name" value="RAB GDP/GTP EXCHANGE FACTOR"/>
    <property type="match status" value="1"/>
</dbReference>
<sequence length="238" mass="26825">MRHESAFTLVQPVKTFIAENSHPIHNPQDAVPVVHDFLDSLHDDIQRHELWKAPRDKAICILNCVKLIMSVLEMTSSETGADAFIPLLTYVILQAQPPNLISNLKYIESTPRPFVRFRSPVKLRGEMAYYLTNMMVCMEFIKTADASRFNIDADEFEEQLTRQLEEMHPTPAKPRMEKPTRPPPPPPRGVTVKTISAADGGGDTDGGDDTRDRTDTITPAARVSRTRTHAFHLLLLLS</sequence>
<dbReference type="GO" id="GO:0005085">
    <property type="term" value="F:guanyl-nucleotide exchange factor activity"/>
    <property type="evidence" value="ECO:0007669"/>
    <property type="project" value="InterPro"/>
</dbReference>
<dbReference type="Pfam" id="PF02204">
    <property type="entry name" value="VPS9"/>
    <property type="match status" value="1"/>
</dbReference>
<dbReference type="InterPro" id="IPR045046">
    <property type="entry name" value="Vps9-like"/>
</dbReference>
<dbReference type="PROSITE" id="PS51205">
    <property type="entry name" value="VPS9"/>
    <property type="match status" value="1"/>
</dbReference>
<dbReference type="eggNOG" id="KOG2319">
    <property type="taxonomic scope" value="Eukaryota"/>
</dbReference>
<reference evidence="3" key="1">
    <citation type="submission" date="2009-08" db="EMBL/GenBank/DDBJ databases">
        <title>Annotation of Salpingoeca rosetta.</title>
        <authorList>
            <consortium name="The Broad Institute Genome Sequencing Platform"/>
            <person name="Russ C."/>
            <person name="Cuomo C."/>
            <person name="Burger G."/>
            <person name="Gray M.W."/>
            <person name="Holland P.W.H."/>
            <person name="King N."/>
            <person name="Lang F.B.F."/>
            <person name="Roger A.J."/>
            <person name="Ruiz-Trillo I."/>
            <person name="Young S.K."/>
            <person name="Zeng Q."/>
            <person name="Gargeya S."/>
            <person name="Alvarado L."/>
            <person name="Berlin A."/>
            <person name="Chapman S.B."/>
            <person name="Chen Z."/>
            <person name="Freedman E."/>
            <person name="Gellesch M."/>
            <person name="Goldberg J."/>
            <person name="Griggs A."/>
            <person name="Gujja S."/>
            <person name="Heilman E."/>
            <person name="Heiman D."/>
            <person name="Howarth C."/>
            <person name="Mehta T."/>
            <person name="Neiman D."/>
            <person name="Pearson M."/>
            <person name="Roberts A."/>
            <person name="Saif S."/>
            <person name="Shea T."/>
            <person name="Shenoy N."/>
            <person name="Sisk P."/>
            <person name="Stolte C."/>
            <person name="Sykes S."/>
            <person name="White J."/>
            <person name="Yandava C."/>
            <person name="Haas B."/>
            <person name="Nusbaum C."/>
            <person name="Birren B."/>
        </authorList>
    </citation>
    <scope>NUCLEOTIDE SEQUENCE [LARGE SCALE GENOMIC DNA]</scope>
    <source>
        <strain evidence="3">ATCC 50818</strain>
    </source>
</reference>
<proteinExistence type="predicted"/>
<dbReference type="EMBL" id="GL832963">
    <property type="protein sequence ID" value="EGD83607.1"/>
    <property type="molecule type" value="Genomic_DNA"/>
</dbReference>
<dbReference type="InterPro" id="IPR037191">
    <property type="entry name" value="VPS9_dom_sf"/>
</dbReference>
<dbReference type="PANTHER" id="PTHR23101:SF25">
    <property type="entry name" value="GTPASE-ACTIVATING PROTEIN AND VPS9 DOMAIN-CONTAINING PROTEIN 1"/>
    <property type="match status" value="1"/>
</dbReference>
<feature type="domain" description="VPS9" evidence="2">
    <location>
        <begin position="1"/>
        <end position="150"/>
    </location>
</feature>
<dbReference type="GO" id="GO:0030139">
    <property type="term" value="C:endocytic vesicle"/>
    <property type="evidence" value="ECO:0007669"/>
    <property type="project" value="TreeGrafter"/>
</dbReference>
<dbReference type="GO" id="GO:0005829">
    <property type="term" value="C:cytosol"/>
    <property type="evidence" value="ECO:0007669"/>
    <property type="project" value="TreeGrafter"/>
</dbReference>
<gene>
    <name evidence="3" type="ORF">PTSG_04215</name>
</gene>
<dbReference type="InParanoid" id="F2U6X5"/>
<dbReference type="OrthoDB" id="300289at2759"/>
<name>F2U6X5_SALR5</name>
<keyword evidence="4" id="KW-1185">Reference proteome</keyword>
<organism evidence="4">
    <name type="scientific">Salpingoeca rosetta (strain ATCC 50818 / BSB-021)</name>
    <dbReference type="NCBI Taxonomy" id="946362"/>
    <lineage>
        <taxon>Eukaryota</taxon>
        <taxon>Choanoflagellata</taxon>
        <taxon>Craspedida</taxon>
        <taxon>Salpingoecidae</taxon>
        <taxon>Salpingoeca</taxon>
    </lineage>
</organism>
<dbReference type="KEGG" id="sre:PTSG_04215"/>
<dbReference type="RefSeq" id="XP_004995111.1">
    <property type="nucleotide sequence ID" value="XM_004995054.1"/>
</dbReference>
<dbReference type="InterPro" id="IPR003123">
    <property type="entry name" value="VPS9"/>
</dbReference>
<accession>F2U6X5</accession>
<dbReference type="SUPFAM" id="SSF109993">
    <property type="entry name" value="VPS9 domain"/>
    <property type="match status" value="1"/>
</dbReference>
<dbReference type="GeneID" id="16075691"/>
<dbReference type="GO" id="GO:0016192">
    <property type="term" value="P:vesicle-mediated transport"/>
    <property type="evidence" value="ECO:0007669"/>
    <property type="project" value="InterPro"/>
</dbReference>
<dbReference type="AlphaFoldDB" id="F2U6X5"/>
<evidence type="ECO:0000313" key="4">
    <source>
        <dbReference type="Proteomes" id="UP000007799"/>
    </source>
</evidence>
<dbReference type="SMART" id="SM00167">
    <property type="entry name" value="VPS9"/>
    <property type="match status" value="1"/>
</dbReference>
<dbReference type="Proteomes" id="UP000007799">
    <property type="component" value="Unassembled WGS sequence"/>
</dbReference>
<dbReference type="STRING" id="946362.F2U6X5"/>
<evidence type="ECO:0000259" key="2">
    <source>
        <dbReference type="PROSITE" id="PS51205"/>
    </source>
</evidence>
<feature type="compositionally biased region" description="Basic and acidic residues" evidence="1">
    <location>
        <begin position="167"/>
        <end position="180"/>
    </location>
</feature>
<dbReference type="GO" id="GO:0031267">
    <property type="term" value="F:small GTPase binding"/>
    <property type="evidence" value="ECO:0007669"/>
    <property type="project" value="TreeGrafter"/>
</dbReference>
<evidence type="ECO:0000313" key="3">
    <source>
        <dbReference type="EMBL" id="EGD83607.1"/>
    </source>
</evidence>
<evidence type="ECO:0000256" key="1">
    <source>
        <dbReference type="SAM" id="MobiDB-lite"/>
    </source>
</evidence>
<feature type="region of interest" description="Disordered" evidence="1">
    <location>
        <begin position="167"/>
        <end position="217"/>
    </location>
</feature>